<evidence type="ECO:0000256" key="7">
    <source>
        <dbReference type="ARBA" id="ARBA00022777"/>
    </source>
</evidence>
<evidence type="ECO:0000256" key="4">
    <source>
        <dbReference type="ARBA" id="ARBA00022553"/>
    </source>
</evidence>
<dbReference type="Pfam" id="PF07730">
    <property type="entry name" value="HisKA_3"/>
    <property type="match status" value="1"/>
</dbReference>
<evidence type="ECO:0000256" key="6">
    <source>
        <dbReference type="ARBA" id="ARBA00022723"/>
    </source>
</evidence>
<keyword evidence="4" id="KW-0597">Phosphoprotein</keyword>
<sequence>MEGVEAVGPGARGLLSGLRLDELLGELHERLGELMDTRDSLQGLLDAVMAVGAGLELDSTLRRIVAAAVNLVDARYGALGVLGETGGLARFVNVGIDEERRAVMGHLPEGRGLLGLLIEHPEPIRLADLTKHPASVGFPPNHPPMGSFLGVPVVIRDEVFGNLYLTEKRGGAEFTEDDEAVVRALASAASVAVENARLFERSRERERWLSAAAEVNERLLGGASQRESLDLIARRVLELTAADCVLILLAEGSTGELLRVGAATGELGERLTDVEVSALGPLIGEATAAQKPLLVGDLGSEAVGGRVADLLGPCVVVPLAGTGGVLVVAREKGAPPFPADRAPLLGSFAGQAAVALELAEKQRAQRLLDVLADRDRIAQDLHDHVIQRLYATGMSLQGTLRRIDDPEVRSRVHRSVEQLDQTVREIRTSIFDLQAVDDSTSLRRRMLDAVAEIGADHPVSPSVSMSGAVDTLVPAEIGEHALAVVREAVSNAVRHSGARVITVSVSAGDELVVEVADDGVGVGEPARRSGLDNLARRAAQCQGSSEIGPGPDGVGTRVRWRVPLG</sequence>
<dbReference type="InterPro" id="IPR036890">
    <property type="entry name" value="HATPase_C_sf"/>
</dbReference>
<gene>
    <name evidence="13" type="ORF">SAMN05216174_101521</name>
</gene>
<dbReference type="STRING" id="1271860.SAMN05216174_101521"/>
<name>A0A1G6JT23_9PSEU</name>
<dbReference type="GO" id="GO:0020037">
    <property type="term" value="F:heme binding"/>
    <property type="evidence" value="ECO:0007669"/>
    <property type="project" value="UniProtKB-ARBA"/>
</dbReference>
<dbReference type="InterPro" id="IPR029016">
    <property type="entry name" value="GAF-like_dom_sf"/>
</dbReference>
<evidence type="ECO:0000313" key="14">
    <source>
        <dbReference type="Proteomes" id="UP000199501"/>
    </source>
</evidence>
<keyword evidence="9" id="KW-0408">Iron</keyword>
<dbReference type="SUPFAM" id="SSF55874">
    <property type="entry name" value="ATPase domain of HSP90 chaperone/DNA topoisomerase II/histidine kinase"/>
    <property type="match status" value="1"/>
</dbReference>
<feature type="domain" description="GAF" evidence="11">
    <location>
        <begin position="56"/>
        <end position="203"/>
    </location>
</feature>
<dbReference type="InterPro" id="IPR050482">
    <property type="entry name" value="Sensor_HK_TwoCompSys"/>
</dbReference>
<dbReference type="PANTHER" id="PTHR24421">
    <property type="entry name" value="NITRATE/NITRITE SENSOR PROTEIN NARX-RELATED"/>
    <property type="match status" value="1"/>
</dbReference>
<evidence type="ECO:0000313" key="13">
    <source>
        <dbReference type="EMBL" id="SDC21156.1"/>
    </source>
</evidence>
<dbReference type="AlphaFoldDB" id="A0A1G6JT23"/>
<keyword evidence="8" id="KW-0460">Magnesium</keyword>
<dbReference type="GO" id="GO:0019826">
    <property type="term" value="F:oxygen sensor activity"/>
    <property type="evidence" value="ECO:0007669"/>
    <property type="project" value="UniProtKB-ARBA"/>
</dbReference>
<dbReference type="CDD" id="cd16917">
    <property type="entry name" value="HATPase_UhpB-NarQ-NarX-like"/>
    <property type="match status" value="1"/>
</dbReference>
<dbReference type="GO" id="GO:0000287">
    <property type="term" value="F:magnesium ion binding"/>
    <property type="evidence" value="ECO:0007669"/>
    <property type="project" value="UniProtKB-ARBA"/>
</dbReference>
<dbReference type="Pfam" id="PF02518">
    <property type="entry name" value="HATPase_c"/>
    <property type="match status" value="1"/>
</dbReference>
<dbReference type="SUPFAM" id="SSF55781">
    <property type="entry name" value="GAF domain-like"/>
    <property type="match status" value="2"/>
</dbReference>
<dbReference type="SMART" id="SM00387">
    <property type="entry name" value="HATPase_c"/>
    <property type="match status" value="1"/>
</dbReference>
<reference evidence="14" key="1">
    <citation type="submission" date="2016-10" db="EMBL/GenBank/DDBJ databases">
        <authorList>
            <person name="Varghese N."/>
            <person name="Submissions S."/>
        </authorList>
    </citation>
    <scope>NUCLEOTIDE SEQUENCE [LARGE SCALE GENOMIC DNA]</scope>
    <source>
        <strain evidence="14">IBRC-M 10403</strain>
    </source>
</reference>
<dbReference type="EMBL" id="FMZZ01000001">
    <property type="protein sequence ID" value="SDC21156.1"/>
    <property type="molecule type" value="Genomic_DNA"/>
</dbReference>
<dbReference type="GO" id="GO:0070025">
    <property type="term" value="F:carbon monoxide binding"/>
    <property type="evidence" value="ECO:0007669"/>
    <property type="project" value="UniProtKB-ARBA"/>
</dbReference>
<dbReference type="InterPro" id="IPR003018">
    <property type="entry name" value="GAF"/>
</dbReference>
<feature type="domain" description="Histidine kinase/HSP90-like ATPase" evidence="12">
    <location>
        <begin position="476"/>
        <end position="565"/>
    </location>
</feature>
<dbReference type="GO" id="GO:0070483">
    <property type="term" value="P:detection of hypoxia"/>
    <property type="evidence" value="ECO:0007669"/>
    <property type="project" value="UniProtKB-ARBA"/>
</dbReference>
<dbReference type="GO" id="GO:0005524">
    <property type="term" value="F:ATP binding"/>
    <property type="evidence" value="ECO:0007669"/>
    <property type="project" value="UniProtKB-ARBA"/>
</dbReference>
<proteinExistence type="predicted"/>
<keyword evidence="3" id="KW-0963">Cytoplasm</keyword>
<accession>A0A1G6JT23</accession>
<dbReference type="Pfam" id="PF13185">
    <property type="entry name" value="GAF_2"/>
    <property type="match status" value="2"/>
</dbReference>
<evidence type="ECO:0000259" key="12">
    <source>
        <dbReference type="SMART" id="SM00387"/>
    </source>
</evidence>
<keyword evidence="6" id="KW-0479">Metal-binding</keyword>
<dbReference type="GO" id="GO:0019825">
    <property type="term" value="F:oxygen binding"/>
    <property type="evidence" value="ECO:0007669"/>
    <property type="project" value="UniProtKB-ARBA"/>
</dbReference>
<comment type="cofactor">
    <cofactor evidence="2">
        <name>heme</name>
        <dbReference type="ChEBI" id="CHEBI:30413"/>
    </cofactor>
</comment>
<evidence type="ECO:0000256" key="3">
    <source>
        <dbReference type="ARBA" id="ARBA00022490"/>
    </source>
</evidence>
<dbReference type="InterPro" id="IPR011712">
    <property type="entry name" value="Sig_transdc_His_kin_sub3_dim/P"/>
</dbReference>
<protein>
    <submittedName>
        <fullName evidence="13">Histidine kinase-, DNA gyrase B-, and HSP90-like ATPase</fullName>
    </submittedName>
</protein>
<dbReference type="GO" id="GO:0070026">
    <property type="term" value="F:nitric oxide binding"/>
    <property type="evidence" value="ECO:0007669"/>
    <property type="project" value="UniProtKB-ARBA"/>
</dbReference>
<organism evidence="13 14">
    <name type="scientific">Actinokineospora iranica</name>
    <dbReference type="NCBI Taxonomy" id="1271860"/>
    <lineage>
        <taxon>Bacteria</taxon>
        <taxon>Bacillati</taxon>
        <taxon>Actinomycetota</taxon>
        <taxon>Actinomycetes</taxon>
        <taxon>Pseudonocardiales</taxon>
        <taxon>Pseudonocardiaceae</taxon>
        <taxon>Actinokineospora</taxon>
    </lineage>
</organism>
<dbReference type="GO" id="GO:0046983">
    <property type="term" value="F:protein dimerization activity"/>
    <property type="evidence" value="ECO:0007669"/>
    <property type="project" value="InterPro"/>
</dbReference>
<dbReference type="Proteomes" id="UP000199501">
    <property type="component" value="Unassembled WGS sequence"/>
</dbReference>
<comment type="cofactor">
    <cofactor evidence="1">
        <name>Mg(2+)</name>
        <dbReference type="ChEBI" id="CHEBI:18420"/>
    </cofactor>
</comment>
<dbReference type="PANTHER" id="PTHR24421:SF56">
    <property type="entry name" value="OXYGEN SENSOR HISTIDINE KINASE RESPONSE REGULATOR DOST"/>
    <property type="match status" value="1"/>
</dbReference>
<evidence type="ECO:0000256" key="8">
    <source>
        <dbReference type="ARBA" id="ARBA00022842"/>
    </source>
</evidence>
<feature type="domain" description="GAF" evidence="11">
    <location>
        <begin position="224"/>
        <end position="366"/>
    </location>
</feature>
<dbReference type="FunFam" id="3.30.450.40:FF:000052">
    <property type="entry name" value="Oxygen sensor histidine kinase response regulator DevS/DosS"/>
    <property type="match status" value="1"/>
</dbReference>
<dbReference type="Gene3D" id="3.30.565.10">
    <property type="entry name" value="Histidine kinase-like ATPase, C-terminal domain"/>
    <property type="match status" value="1"/>
</dbReference>
<evidence type="ECO:0000256" key="1">
    <source>
        <dbReference type="ARBA" id="ARBA00001946"/>
    </source>
</evidence>
<dbReference type="Gene3D" id="1.20.5.1930">
    <property type="match status" value="1"/>
</dbReference>
<keyword evidence="10" id="KW-0902">Two-component regulatory system</keyword>
<dbReference type="Gene3D" id="3.30.450.40">
    <property type="match status" value="2"/>
</dbReference>
<dbReference type="GO" id="GO:0000155">
    <property type="term" value="F:phosphorelay sensor kinase activity"/>
    <property type="evidence" value="ECO:0007669"/>
    <property type="project" value="InterPro"/>
</dbReference>
<dbReference type="SMART" id="SM00065">
    <property type="entry name" value="GAF"/>
    <property type="match status" value="2"/>
</dbReference>
<dbReference type="GO" id="GO:0016020">
    <property type="term" value="C:membrane"/>
    <property type="evidence" value="ECO:0007669"/>
    <property type="project" value="InterPro"/>
</dbReference>
<keyword evidence="5" id="KW-0808">Transferase</keyword>
<keyword evidence="7 13" id="KW-0418">Kinase</keyword>
<evidence type="ECO:0000256" key="5">
    <source>
        <dbReference type="ARBA" id="ARBA00022679"/>
    </source>
</evidence>
<evidence type="ECO:0000259" key="11">
    <source>
        <dbReference type="SMART" id="SM00065"/>
    </source>
</evidence>
<dbReference type="InterPro" id="IPR003594">
    <property type="entry name" value="HATPase_dom"/>
</dbReference>
<keyword evidence="14" id="KW-1185">Reference proteome</keyword>
<evidence type="ECO:0000256" key="2">
    <source>
        <dbReference type="ARBA" id="ARBA00001971"/>
    </source>
</evidence>
<evidence type="ECO:0000256" key="10">
    <source>
        <dbReference type="ARBA" id="ARBA00023012"/>
    </source>
</evidence>
<evidence type="ECO:0000256" key="9">
    <source>
        <dbReference type="ARBA" id="ARBA00023004"/>
    </source>
</evidence>